<dbReference type="SUPFAM" id="SSF56112">
    <property type="entry name" value="Protein kinase-like (PK-like)"/>
    <property type="match status" value="1"/>
</dbReference>
<dbReference type="InterPro" id="IPR052898">
    <property type="entry name" value="ACAD10-like"/>
</dbReference>
<dbReference type="AlphaFoldDB" id="A0A7Y9Y185"/>
<comment type="caution">
    <text evidence="2">The sequence shown here is derived from an EMBL/GenBank/DDBJ whole genome shotgun (WGS) entry which is preliminary data.</text>
</comment>
<evidence type="ECO:0000313" key="2">
    <source>
        <dbReference type="EMBL" id="NYH97103.1"/>
    </source>
</evidence>
<feature type="domain" description="Aminoglycoside phosphotransferase" evidence="1">
    <location>
        <begin position="42"/>
        <end position="264"/>
    </location>
</feature>
<gene>
    <name evidence="2" type="ORF">FHS75_003464</name>
</gene>
<dbReference type="PANTHER" id="PTHR47829:SF1">
    <property type="entry name" value="HAD FAMILY PHOSPHATASE"/>
    <property type="match status" value="1"/>
</dbReference>
<name>A0A7Y9Y185_9SPHN</name>
<dbReference type="InterPro" id="IPR002575">
    <property type="entry name" value="Aminoglycoside_PTrfase"/>
</dbReference>
<dbReference type="RefSeq" id="WP_179408870.1">
    <property type="nucleotide sequence ID" value="NZ_BMGF01000015.1"/>
</dbReference>
<dbReference type="PANTHER" id="PTHR47829">
    <property type="entry name" value="HYDROLASE, PUTATIVE (AFU_ORTHOLOGUE AFUA_1G12880)-RELATED"/>
    <property type="match status" value="1"/>
</dbReference>
<evidence type="ECO:0000313" key="3">
    <source>
        <dbReference type="Proteomes" id="UP000522081"/>
    </source>
</evidence>
<dbReference type="InterPro" id="IPR041726">
    <property type="entry name" value="ACAD10_11_N"/>
</dbReference>
<dbReference type="Gene3D" id="3.30.200.20">
    <property type="entry name" value="Phosphorylase Kinase, domain 1"/>
    <property type="match status" value="1"/>
</dbReference>
<dbReference type="Proteomes" id="UP000522081">
    <property type="component" value="Unassembled WGS sequence"/>
</dbReference>
<dbReference type="GO" id="GO:0016301">
    <property type="term" value="F:kinase activity"/>
    <property type="evidence" value="ECO:0007669"/>
    <property type="project" value="UniProtKB-KW"/>
</dbReference>
<dbReference type="EMBL" id="JACBZF010000013">
    <property type="protein sequence ID" value="NYH97103.1"/>
    <property type="molecule type" value="Genomic_DNA"/>
</dbReference>
<dbReference type="Gene3D" id="3.90.1200.10">
    <property type="match status" value="1"/>
</dbReference>
<dbReference type="Pfam" id="PF01636">
    <property type="entry name" value="APH"/>
    <property type="match status" value="1"/>
</dbReference>
<reference evidence="2 3" key="1">
    <citation type="submission" date="2020-07" db="EMBL/GenBank/DDBJ databases">
        <title>Genomic Encyclopedia of Type Strains, Phase IV (KMG-IV): sequencing the most valuable type-strain genomes for metagenomic binning, comparative biology and taxonomic classification.</title>
        <authorList>
            <person name="Goeker M."/>
        </authorList>
    </citation>
    <scope>NUCLEOTIDE SEQUENCE [LARGE SCALE GENOMIC DNA]</scope>
    <source>
        <strain evidence="2 3">DSM 29043</strain>
    </source>
</reference>
<accession>A0A7Y9Y185</accession>
<evidence type="ECO:0000259" key="1">
    <source>
        <dbReference type="Pfam" id="PF01636"/>
    </source>
</evidence>
<keyword evidence="2" id="KW-0418">Kinase</keyword>
<keyword evidence="3" id="KW-1185">Reference proteome</keyword>
<dbReference type="InterPro" id="IPR011009">
    <property type="entry name" value="Kinase-like_dom_sf"/>
</dbReference>
<dbReference type="CDD" id="cd05154">
    <property type="entry name" value="ACAD10_11_N-like"/>
    <property type="match status" value="1"/>
</dbReference>
<sequence length="354" mass="39964">MTEFQDEYTGTEEVPDALVLDLEQLDRYLSTRIAGYSGPVSATKFKGGQSNPTYLLQAESGKYVLRRKPPGKLLPSAHAIDREYRLYEALHPAGFPVPRPYVYCDDAGIVGTEFFVVEFIEGRIFFDPSIPGVRPADRAAIFDDANRWIARIHASDYGELGLGDLGKGEGYAARNLKRWSDQYRAAEIEYNADMHWLMENLAIQVPSDGPVRLVHGDFGLHNLVIHPKEPRVTGILDWEMATLGDPFVDFAHHLRPWWVDQDEQGNVATLKGLDLAELGIPSQNDYLRQYIERMDLTELPHARYYLAYAQFRFAAMVQGILKRRLDGTAANRRSAHRQQTVTNAAASARRVLEG</sequence>
<protein>
    <submittedName>
        <fullName evidence="2">Aminoglycoside phosphotransferase (APT) family kinase protein</fullName>
    </submittedName>
</protein>
<organism evidence="2 3">
    <name type="scientific">Novosphingobium marinum</name>
    <dbReference type="NCBI Taxonomy" id="1514948"/>
    <lineage>
        <taxon>Bacteria</taxon>
        <taxon>Pseudomonadati</taxon>
        <taxon>Pseudomonadota</taxon>
        <taxon>Alphaproteobacteria</taxon>
        <taxon>Sphingomonadales</taxon>
        <taxon>Sphingomonadaceae</taxon>
        <taxon>Novosphingobium</taxon>
    </lineage>
</organism>
<keyword evidence="2" id="KW-0808">Transferase</keyword>
<proteinExistence type="predicted"/>